<dbReference type="Proteomes" id="UP001642360">
    <property type="component" value="Unassembled WGS sequence"/>
</dbReference>
<reference evidence="2 4" key="1">
    <citation type="submission" date="2024-02" db="EMBL/GenBank/DDBJ databases">
        <authorList>
            <person name="Vignale AGUSTIN F."/>
            <person name="Sosa J E."/>
            <person name="Modenutti C."/>
        </authorList>
    </citation>
    <scope>NUCLEOTIDE SEQUENCE [LARGE SCALE GENOMIC DNA]</scope>
</reference>
<feature type="non-terminal residue" evidence="2">
    <location>
        <position position="1"/>
    </location>
</feature>
<organism evidence="2 4">
    <name type="scientific">Ilex paraguariensis</name>
    <name type="common">yerba mate</name>
    <dbReference type="NCBI Taxonomy" id="185542"/>
    <lineage>
        <taxon>Eukaryota</taxon>
        <taxon>Viridiplantae</taxon>
        <taxon>Streptophyta</taxon>
        <taxon>Embryophyta</taxon>
        <taxon>Tracheophyta</taxon>
        <taxon>Spermatophyta</taxon>
        <taxon>Magnoliopsida</taxon>
        <taxon>eudicotyledons</taxon>
        <taxon>Gunneridae</taxon>
        <taxon>Pentapetalae</taxon>
        <taxon>asterids</taxon>
        <taxon>campanulids</taxon>
        <taxon>Aquifoliales</taxon>
        <taxon>Aquifoliaceae</taxon>
        <taxon>Ilex</taxon>
    </lineage>
</organism>
<proteinExistence type="predicted"/>
<feature type="compositionally biased region" description="Basic and acidic residues" evidence="1">
    <location>
        <begin position="18"/>
        <end position="31"/>
    </location>
</feature>
<comment type="caution">
    <text evidence="2">The sequence shown here is derived from an EMBL/GenBank/DDBJ whole genome shotgun (WGS) entry which is preliminary data.</text>
</comment>
<dbReference type="AlphaFoldDB" id="A0ABC8QKY0"/>
<keyword evidence="4" id="KW-1185">Reference proteome</keyword>
<dbReference type="EMBL" id="CAUOFW020000002">
    <property type="protein sequence ID" value="CAK9133280.1"/>
    <property type="molecule type" value="Genomic_DNA"/>
</dbReference>
<accession>A0ABC8QKY0</accession>
<sequence length="63" mass="7014">VAQDEGDGPRGSQAKVVTQEKRKPNSDGEYHSKELQRNLHVGQSNYSSLNVEDVYAIDGVRKK</sequence>
<evidence type="ECO:0000313" key="2">
    <source>
        <dbReference type="EMBL" id="CAK9133280.1"/>
    </source>
</evidence>
<evidence type="ECO:0000313" key="4">
    <source>
        <dbReference type="Proteomes" id="UP001642360"/>
    </source>
</evidence>
<gene>
    <name evidence="3" type="ORF">ILEXP_LOCUS12178</name>
    <name evidence="2" type="ORF">ILEXP_LOCUS178</name>
</gene>
<evidence type="ECO:0000313" key="3">
    <source>
        <dbReference type="EMBL" id="CAK9144427.1"/>
    </source>
</evidence>
<feature type="region of interest" description="Disordered" evidence="1">
    <location>
        <begin position="1"/>
        <end position="31"/>
    </location>
</feature>
<dbReference type="EMBL" id="CAUOFW020001391">
    <property type="protein sequence ID" value="CAK9144427.1"/>
    <property type="molecule type" value="Genomic_DNA"/>
</dbReference>
<protein>
    <submittedName>
        <fullName evidence="2">Uncharacterized protein</fullName>
    </submittedName>
</protein>
<name>A0ABC8QKY0_9AQUA</name>
<evidence type="ECO:0000256" key="1">
    <source>
        <dbReference type="SAM" id="MobiDB-lite"/>
    </source>
</evidence>